<dbReference type="GO" id="GO:0000981">
    <property type="term" value="F:DNA-binding transcription factor activity, RNA polymerase II-specific"/>
    <property type="evidence" value="ECO:0007669"/>
    <property type="project" value="InterPro"/>
</dbReference>
<evidence type="ECO:0000256" key="4">
    <source>
        <dbReference type="ARBA" id="ARBA00023163"/>
    </source>
</evidence>
<dbReference type="PANTHER" id="PTHR37534:SF26">
    <property type="entry name" value="TRANSCRIPTION FACTOR, PUTATIVE-RELATED"/>
    <property type="match status" value="1"/>
</dbReference>
<dbReference type="GO" id="GO:0045944">
    <property type="term" value="P:positive regulation of transcription by RNA polymerase II"/>
    <property type="evidence" value="ECO:0007669"/>
    <property type="project" value="TreeGrafter"/>
</dbReference>
<evidence type="ECO:0000256" key="6">
    <source>
        <dbReference type="SAM" id="MobiDB-lite"/>
    </source>
</evidence>
<dbReference type="OrthoDB" id="5213892at2759"/>
<organism evidence="7 8">
    <name type="scientific">Talaromyces amestolkiae</name>
    <dbReference type="NCBI Taxonomy" id="1196081"/>
    <lineage>
        <taxon>Eukaryota</taxon>
        <taxon>Fungi</taxon>
        <taxon>Dikarya</taxon>
        <taxon>Ascomycota</taxon>
        <taxon>Pezizomycotina</taxon>
        <taxon>Eurotiomycetes</taxon>
        <taxon>Eurotiomycetidae</taxon>
        <taxon>Eurotiales</taxon>
        <taxon>Trichocomaceae</taxon>
        <taxon>Talaromyces</taxon>
        <taxon>Talaromyces sect. Talaromyces</taxon>
    </lineage>
</organism>
<evidence type="ECO:0000256" key="2">
    <source>
        <dbReference type="ARBA" id="ARBA00023015"/>
    </source>
</evidence>
<dbReference type="AlphaFoldDB" id="A0A364KVY0"/>
<proteinExistence type="predicted"/>
<protein>
    <recommendedName>
        <fullName evidence="9">Zn(2)-C6 fungal-type domain-containing protein</fullName>
    </recommendedName>
</protein>
<evidence type="ECO:0008006" key="9">
    <source>
        <dbReference type="Google" id="ProtNLM"/>
    </source>
</evidence>
<dbReference type="EMBL" id="MIKG01000006">
    <property type="protein sequence ID" value="RAO67679.1"/>
    <property type="molecule type" value="Genomic_DNA"/>
</dbReference>
<sequence length="536" mass="60079">MSRPLRSTKGCWTCRLRRKKCDERRPPDWMDGGDVEKSQIQSLKQTVKYTSRQRDRAKPQQQRSQKEAISSSSSNSDSLRAMPNVSGDVVNSDLQKEDSPSEPSFSSHQRNITIHDRANPMLFMGDLSLSDTRLLMHFVDHVYPMQLPISQTSIIRNDRNWILPIIMHIKPFYHSVLGLAAIHQGFLTSQSADEAKRDRVLKYAQKHHSICLQDLVLAIQIIGPYKPNTSQCPKGGAGVLACVIQLVILEMCIDETDNWQIHLNAAIGMVSGVDGVRERTAISEPDPITSLTYGWDDFEDELNPEYPLVQHQVSMNVLIAITIYLDVISCVTMGKPPRLLGMVHNPAGLSSENMKIRSLFGQEYWVMLLIGQIAALPTPISVQVPFDGSTTNCCNSTSHAQIRSSLHGWLQENGPSIEKLQCSDEYTLSAPMSIRVTMYLYTLAGIIYLHLATKGVDESSSEVRNCNLMWAIYVTGSVAFGDERDFFRTLLSTSASYFSIGQCGRVLRKLEDIWEKSVARIPLFSSDLVCPNLLLI</sequence>
<dbReference type="GO" id="GO:0008270">
    <property type="term" value="F:zinc ion binding"/>
    <property type="evidence" value="ECO:0007669"/>
    <property type="project" value="InterPro"/>
</dbReference>
<comment type="caution">
    <text evidence="7">The sequence shown here is derived from an EMBL/GenBank/DDBJ whole genome shotgun (WGS) entry which is preliminary data.</text>
</comment>
<dbReference type="InterPro" id="IPR021858">
    <property type="entry name" value="Fun_TF"/>
</dbReference>
<dbReference type="GeneID" id="63792907"/>
<dbReference type="GO" id="GO:0005634">
    <property type="term" value="C:nucleus"/>
    <property type="evidence" value="ECO:0007669"/>
    <property type="project" value="UniProtKB-SubCell"/>
</dbReference>
<evidence type="ECO:0000256" key="5">
    <source>
        <dbReference type="ARBA" id="ARBA00023242"/>
    </source>
</evidence>
<dbReference type="PANTHER" id="PTHR37534">
    <property type="entry name" value="TRANSCRIPTIONAL ACTIVATOR PROTEIN UGA3"/>
    <property type="match status" value="1"/>
</dbReference>
<keyword evidence="2" id="KW-0805">Transcription regulation</keyword>
<comment type="subcellular location">
    <subcellularLocation>
        <location evidence="1">Nucleus</location>
    </subcellularLocation>
</comment>
<dbReference type="RefSeq" id="XP_040732195.1">
    <property type="nucleotide sequence ID" value="XM_040875975.1"/>
</dbReference>
<dbReference type="InterPro" id="IPR001138">
    <property type="entry name" value="Zn2Cys6_DnaBD"/>
</dbReference>
<dbReference type="InterPro" id="IPR036864">
    <property type="entry name" value="Zn2-C6_fun-type_DNA-bd_sf"/>
</dbReference>
<accession>A0A364KVY0</accession>
<dbReference type="Pfam" id="PF11951">
    <property type="entry name" value="Fungal_trans_2"/>
    <property type="match status" value="1"/>
</dbReference>
<name>A0A364KVY0_TALAM</name>
<evidence type="ECO:0000256" key="3">
    <source>
        <dbReference type="ARBA" id="ARBA00023125"/>
    </source>
</evidence>
<reference evidence="7 8" key="1">
    <citation type="journal article" date="2017" name="Biotechnol. Biofuels">
        <title>Differential beta-glucosidase expression as a function of carbon source availability in Talaromyces amestolkiae: a genomic and proteomic approach.</title>
        <authorList>
            <person name="de Eugenio L.I."/>
            <person name="Mendez-Liter J.A."/>
            <person name="Nieto-Dominguez M."/>
            <person name="Alonso L."/>
            <person name="Gil-Munoz J."/>
            <person name="Barriuso J."/>
            <person name="Prieto A."/>
            <person name="Martinez M.J."/>
        </authorList>
    </citation>
    <scope>NUCLEOTIDE SEQUENCE [LARGE SCALE GENOMIC DNA]</scope>
    <source>
        <strain evidence="7 8">CIB</strain>
    </source>
</reference>
<keyword evidence="3" id="KW-0238">DNA-binding</keyword>
<dbReference type="SUPFAM" id="SSF57701">
    <property type="entry name" value="Zn2/Cys6 DNA-binding domain"/>
    <property type="match status" value="1"/>
</dbReference>
<evidence type="ECO:0000256" key="1">
    <source>
        <dbReference type="ARBA" id="ARBA00004123"/>
    </source>
</evidence>
<feature type="region of interest" description="Disordered" evidence="6">
    <location>
        <begin position="22"/>
        <end position="111"/>
    </location>
</feature>
<evidence type="ECO:0000313" key="8">
    <source>
        <dbReference type="Proteomes" id="UP000249363"/>
    </source>
</evidence>
<dbReference type="CDD" id="cd00067">
    <property type="entry name" value="GAL4"/>
    <property type="match status" value="1"/>
</dbReference>
<keyword evidence="5" id="KW-0539">Nucleus</keyword>
<evidence type="ECO:0000313" key="7">
    <source>
        <dbReference type="EMBL" id="RAO67679.1"/>
    </source>
</evidence>
<dbReference type="Proteomes" id="UP000249363">
    <property type="component" value="Unassembled WGS sequence"/>
</dbReference>
<dbReference type="GO" id="GO:0000976">
    <property type="term" value="F:transcription cis-regulatory region binding"/>
    <property type="evidence" value="ECO:0007669"/>
    <property type="project" value="TreeGrafter"/>
</dbReference>
<feature type="compositionally biased region" description="Polar residues" evidence="6">
    <location>
        <begin position="38"/>
        <end position="50"/>
    </location>
</feature>
<keyword evidence="4" id="KW-0804">Transcription</keyword>
<keyword evidence="8" id="KW-1185">Reference proteome</keyword>
<gene>
    <name evidence="7" type="ORF">BHQ10_003691</name>
</gene>
<dbReference type="STRING" id="1196081.A0A364KVY0"/>
<feature type="compositionally biased region" description="Polar residues" evidence="6">
    <location>
        <begin position="101"/>
        <end position="111"/>
    </location>
</feature>
<feature type="compositionally biased region" description="Polar residues" evidence="6">
    <location>
        <begin position="59"/>
        <end position="69"/>
    </location>
</feature>